<proteinExistence type="predicted"/>
<gene>
    <name evidence="2" type="ORF">G3569_17825</name>
</gene>
<keyword evidence="3" id="KW-1185">Reference proteome</keyword>
<feature type="domain" description="Cupin type-2" evidence="1">
    <location>
        <begin position="30"/>
        <end position="76"/>
    </location>
</feature>
<reference evidence="2 3" key="1">
    <citation type="submission" date="2020-02" db="EMBL/GenBank/DDBJ databases">
        <title>Aliifodinibius halophilus 2W32, complete genome.</title>
        <authorList>
            <person name="Li Y."/>
            <person name="Wu S."/>
        </authorList>
    </citation>
    <scope>NUCLEOTIDE SEQUENCE [LARGE SCALE GENOMIC DNA]</scope>
    <source>
        <strain evidence="2 3">2W32</strain>
    </source>
</reference>
<accession>A0A6M1TCV6</accession>
<dbReference type="AlphaFoldDB" id="A0A6M1TCV6"/>
<evidence type="ECO:0000259" key="1">
    <source>
        <dbReference type="Pfam" id="PF07883"/>
    </source>
</evidence>
<dbReference type="EMBL" id="JAALLS010000042">
    <property type="protein sequence ID" value="NGP90223.1"/>
    <property type="molecule type" value="Genomic_DNA"/>
</dbReference>
<dbReference type="InterPro" id="IPR011051">
    <property type="entry name" value="RmlC_Cupin_sf"/>
</dbReference>
<dbReference type="InterPro" id="IPR013096">
    <property type="entry name" value="Cupin_2"/>
</dbReference>
<sequence length="97" mass="10930">MKSTSFGTLDILLQDDDQPVIEHLVFENSGRGHSHDQYETFVVLKGRGKVISGEKEYSVKAGSQVTIPPNTTHWMEPAPASTMEGFLWYHEKPLEIN</sequence>
<dbReference type="RefSeq" id="WP_165271447.1">
    <property type="nucleotide sequence ID" value="NZ_JAALLS010000042.1"/>
</dbReference>
<dbReference type="Proteomes" id="UP000479132">
    <property type="component" value="Unassembled WGS sequence"/>
</dbReference>
<name>A0A6M1TCV6_9BACT</name>
<organism evidence="2 3">
    <name type="scientific">Fodinibius halophilus</name>
    <dbReference type="NCBI Taxonomy" id="1736908"/>
    <lineage>
        <taxon>Bacteria</taxon>
        <taxon>Pseudomonadati</taxon>
        <taxon>Balneolota</taxon>
        <taxon>Balneolia</taxon>
        <taxon>Balneolales</taxon>
        <taxon>Balneolaceae</taxon>
        <taxon>Fodinibius</taxon>
    </lineage>
</organism>
<protein>
    <submittedName>
        <fullName evidence="2">Cupin domain-containing protein</fullName>
    </submittedName>
</protein>
<evidence type="ECO:0000313" key="3">
    <source>
        <dbReference type="Proteomes" id="UP000479132"/>
    </source>
</evidence>
<dbReference type="Gene3D" id="2.60.120.10">
    <property type="entry name" value="Jelly Rolls"/>
    <property type="match status" value="1"/>
</dbReference>
<evidence type="ECO:0000313" key="2">
    <source>
        <dbReference type="EMBL" id="NGP90223.1"/>
    </source>
</evidence>
<comment type="caution">
    <text evidence="2">The sequence shown here is derived from an EMBL/GenBank/DDBJ whole genome shotgun (WGS) entry which is preliminary data.</text>
</comment>
<dbReference type="Pfam" id="PF07883">
    <property type="entry name" value="Cupin_2"/>
    <property type="match status" value="1"/>
</dbReference>
<dbReference type="SUPFAM" id="SSF51182">
    <property type="entry name" value="RmlC-like cupins"/>
    <property type="match status" value="1"/>
</dbReference>
<dbReference type="InterPro" id="IPR014710">
    <property type="entry name" value="RmlC-like_jellyroll"/>
</dbReference>